<reference evidence="1 2" key="1">
    <citation type="submission" date="2016-03" db="EMBL/GenBank/DDBJ databases">
        <title>Whole genome sequencing of Grifola frondosa 9006-11.</title>
        <authorList>
            <person name="Min B."/>
            <person name="Park H."/>
            <person name="Kim J.-G."/>
            <person name="Cho H."/>
            <person name="Oh Y.-L."/>
            <person name="Kong W.-S."/>
            <person name="Choi I.-G."/>
        </authorList>
    </citation>
    <scope>NUCLEOTIDE SEQUENCE [LARGE SCALE GENOMIC DNA]</scope>
    <source>
        <strain evidence="1 2">9006-11</strain>
    </source>
</reference>
<accession>A0A1C7MNX2</accession>
<gene>
    <name evidence="1" type="ORF">A0H81_01258</name>
</gene>
<proteinExistence type="predicted"/>
<dbReference type="AlphaFoldDB" id="A0A1C7MNX2"/>
<dbReference type="EMBL" id="LUGG01000001">
    <property type="protein sequence ID" value="OBZ78580.1"/>
    <property type="molecule type" value="Genomic_DNA"/>
</dbReference>
<protein>
    <submittedName>
        <fullName evidence="1">Uncharacterized protein</fullName>
    </submittedName>
</protein>
<keyword evidence="2" id="KW-1185">Reference proteome</keyword>
<organism evidence="1 2">
    <name type="scientific">Grifola frondosa</name>
    <name type="common">Maitake</name>
    <name type="synonym">Polyporus frondosus</name>
    <dbReference type="NCBI Taxonomy" id="5627"/>
    <lineage>
        <taxon>Eukaryota</taxon>
        <taxon>Fungi</taxon>
        <taxon>Dikarya</taxon>
        <taxon>Basidiomycota</taxon>
        <taxon>Agaricomycotina</taxon>
        <taxon>Agaricomycetes</taxon>
        <taxon>Polyporales</taxon>
        <taxon>Grifolaceae</taxon>
        <taxon>Grifola</taxon>
    </lineage>
</organism>
<evidence type="ECO:0000313" key="2">
    <source>
        <dbReference type="Proteomes" id="UP000092993"/>
    </source>
</evidence>
<sequence>MERRGEMAAKREFARLVLEPAVRLRGRAVDAEHPAQLLVLALEARDLGLALVRPVVVTVEEAFEVGEEGAEAVEVGSCVGESEGLRPRRSG</sequence>
<name>A0A1C7MNX2_GRIFR</name>
<evidence type="ECO:0000313" key="1">
    <source>
        <dbReference type="EMBL" id="OBZ78580.1"/>
    </source>
</evidence>
<dbReference type="Proteomes" id="UP000092993">
    <property type="component" value="Unassembled WGS sequence"/>
</dbReference>
<comment type="caution">
    <text evidence="1">The sequence shown here is derived from an EMBL/GenBank/DDBJ whole genome shotgun (WGS) entry which is preliminary data.</text>
</comment>